<dbReference type="RefSeq" id="WP_013864903.1">
    <property type="nucleotide sequence ID" value="NC_015635.1"/>
</dbReference>
<accession>F5XR42</accession>
<dbReference type="InterPro" id="IPR051783">
    <property type="entry name" value="NAD(P)-dependent_oxidoreduct"/>
</dbReference>
<dbReference type="AlphaFoldDB" id="F5XR42"/>
<gene>
    <name evidence="2" type="ordered locus">MLP_40500</name>
</gene>
<reference evidence="2 3" key="1">
    <citation type="submission" date="2011-05" db="EMBL/GenBank/DDBJ databases">
        <title>Whole genome sequence of Microlunatus phosphovorus NM-1.</title>
        <authorList>
            <person name="Hosoyama A."/>
            <person name="Sasaki K."/>
            <person name="Harada T."/>
            <person name="Igarashi R."/>
            <person name="Kawakoshi A."/>
            <person name="Sasagawa M."/>
            <person name="Fukada J."/>
            <person name="Nakamura S."/>
            <person name="Katano Y."/>
            <person name="Hanada S."/>
            <person name="Kamagata Y."/>
            <person name="Nakamura N."/>
            <person name="Yamazaki S."/>
            <person name="Fujita N."/>
        </authorList>
    </citation>
    <scope>NUCLEOTIDE SEQUENCE [LARGE SCALE GENOMIC DNA]</scope>
    <source>
        <strain evidence="3">ATCC 700054 / DSM 10555 / JCM 9379 / NBRC 101784 / NCIMB 13414 / VKM Ac-1990 / NM-1</strain>
    </source>
</reference>
<evidence type="ECO:0000259" key="1">
    <source>
        <dbReference type="Pfam" id="PF01370"/>
    </source>
</evidence>
<dbReference type="GO" id="GO:0004029">
    <property type="term" value="F:aldehyde dehydrogenase (NAD+) activity"/>
    <property type="evidence" value="ECO:0007669"/>
    <property type="project" value="TreeGrafter"/>
</dbReference>
<dbReference type="Proteomes" id="UP000007947">
    <property type="component" value="Chromosome"/>
</dbReference>
<protein>
    <recommendedName>
        <fullName evidence="1">NAD-dependent epimerase/dehydratase domain-containing protein</fullName>
    </recommendedName>
</protein>
<dbReference type="eggNOG" id="COG0451">
    <property type="taxonomic scope" value="Bacteria"/>
</dbReference>
<proteinExistence type="predicted"/>
<dbReference type="HOGENOM" id="CLU_061176_0_0_11"/>
<dbReference type="Pfam" id="PF01370">
    <property type="entry name" value="Epimerase"/>
    <property type="match status" value="1"/>
</dbReference>
<evidence type="ECO:0000313" key="2">
    <source>
        <dbReference type="EMBL" id="BAK37064.1"/>
    </source>
</evidence>
<dbReference type="EMBL" id="AP012204">
    <property type="protein sequence ID" value="BAK37064.1"/>
    <property type="molecule type" value="Genomic_DNA"/>
</dbReference>
<dbReference type="InterPro" id="IPR036291">
    <property type="entry name" value="NAD(P)-bd_dom_sf"/>
</dbReference>
<dbReference type="PANTHER" id="PTHR48079:SF6">
    <property type="entry name" value="NAD(P)-BINDING DOMAIN-CONTAINING PROTEIN-RELATED"/>
    <property type="match status" value="1"/>
</dbReference>
<dbReference type="KEGG" id="mph:MLP_40500"/>
<dbReference type="OrthoDB" id="7941246at2"/>
<sequence>MDLLVLGGTRFVGRAILTEALTHGWHVTALNRGLTGDLPAAVTSLVADRTDEKQLRAALVGRSFDAVIDTWSGAPIVATTAAAALAGSAERYAYVSSSSVYAWGTHRDEDSPLVDGEASAADGDCPASKRGAELGVIAAFPDAVLARAGLILGPYEDVGRLPWWLARIAKGGAVVAPGRPRRPLQYVDVRDLAGWMLYALTTDLRGPIDVISESGHATTEQLLSSCKDATGSDAEFHWISEADLAAVGVQPWTQLPCWVPEAGEFAGFLEADTSRALAAGLRCRPIVETVADTWVWLQADGWPTQRGDRPTHGLPVELERALLAPQTYPRWRRPT</sequence>
<name>F5XR42_MICPN</name>
<feature type="domain" description="NAD-dependent epimerase/dehydratase" evidence="1">
    <location>
        <begin position="4"/>
        <end position="202"/>
    </location>
</feature>
<organism evidence="2 3">
    <name type="scientific">Microlunatus phosphovorus (strain ATCC 700054 / DSM 10555 / JCM 9379 / NBRC 101784 / NCIMB 13414 / VKM Ac-1990 / NM-1)</name>
    <dbReference type="NCBI Taxonomy" id="1032480"/>
    <lineage>
        <taxon>Bacteria</taxon>
        <taxon>Bacillati</taxon>
        <taxon>Actinomycetota</taxon>
        <taxon>Actinomycetes</taxon>
        <taxon>Propionibacteriales</taxon>
        <taxon>Propionibacteriaceae</taxon>
        <taxon>Microlunatus</taxon>
    </lineage>
</organism>
<dbReference type="GO" id="GO:0005737">
    <property type="term" value="C:cytoplasm"/>
    <property type="evidence" value="ECO:0007669"/>
    <property type="project" value="TreeGrafter"/>
</dbReference>
<dbReference type="InterPro" id="IPR001509">
    <property type="entry name" value="Epimerase_deHydtase"/>
</dbReference>
<dbReference type="Gene3D" id="3.40.50.720">
    <property type="entry name" value="NAD(P)-binding Rossmann-like Domain"/>
    <property type="match status" value="1"/>
</dbReference>
<dbReference type="SUPFAM" id="SSF51735">
    <property type="entry name" value="NAD(P)-binding Rossmann-fold domains"/>
    <property type="match status" value="1"/>
</dbReference>
<dbReference type="PANTHER" id="PTHR48079">
    <property type="entry name" value="PROTEIN YEEZ"/>
    <property type="match status" value="1"/>
</dbReference>
<evidence type="ECO:0000313" key="3">
    <source>
        <dbReference type="Proteomes" id="UP000007947"/>
    </source>
</evidence>
<keyword evidence="3" id="KW-1185">Reference proteome</keyword>
<dbReference type="STRING" id="1032480.MLP_40500"/>